<feature type="domain" description="Ketoreductase" evidence="4">
    <location>
        <begin position="2"/>
        <end position="182"/>
    </location>
</feature>
<evidence type="ECO:0000259" key="4">
    <source>
        <dbReference type="SMART" id="SM00822"/>
    </source>
</evidence>
<dbReference type="PIRSF" id="PIRSF000126">
    <property type="entry name" value="11-beta-HSD1"/>
    <property type="match status" value="1"/>
</dbReference>
<dbReference type="SMART" id="SM00822">
    <property type="entry name" value="PKS_KR"/>
    <property type="match status" value="1"/>
</dbReference>
<dbReference type="AlphaFoldDB" id="A0A127JRU7"/>
<dbReference type="GO" id="GO:0016491">
    <property type="term" value="F:oxidoreductase activity"/>
    <property type="evidence" value="ECO:0007669"/>
    <property type="project" value="UniProtKB-KW"/>
</dbReference>
<keyword evidence="2" id="KW-0560">Oxidoreductase</keyword>
<name>A0A127JRU7_9BURK</name>
<evidence type="ECO:0000256" key="1">
    <source>
        <dbReference type="ARBA" id="ARBA00006484"/>
    </source>
</evidence>
<proteinExistence type="inferred from homology"/>
<dbReference type="InterPro" id="IPR036291">
    <property type="entry name" value="NAD(P)-bd_dom_sf"/>
</dbReference>
<comment type="similarity">
    <text evidence="1 3">Belongs to the short-chain dehydrogenases/reductases (SDR) family.</text>
</comment>
<dbReference type="PRINTS" id="PR00080">
    <property type="entry name" value="SDRFAMILY"/>
</dbReference>
<dbReference type="OrthoDB" id="9810734at2"/>
<protein>
    <recommendedName>
        <fullName evidence="4">Ketoreductase domain-containing protein</fullName>
    </recommendedName>
</protein>
<evidence type="ECO:0000256" key="3">
    <source>
        <dbReference type="RuleBase" id="RU000363"/>
    </source>
</evidence>
<gene>
    <name evidence="5" type="ORF">UC35_07075</name>
</gene>
<dbReference type="Pfam" id="PF00106">
    <property type="entry name" value="adh_short"/>
    <property type="match status" value="1"/>
</dbReference>
<dbReference type="EMBL" id="CP010951">
    <property type="protein sequence ID" value="AMO22686.1"/>
    <property type="molecule type" value="Genomic_DNA"/>
</dbReference>
<dbReference type="InterPro" id="IPR002347">
    <property type="entry name" value="SDR_fam"/>
</dbReference>
<accession>A0A127JRU7</accession>
<dbReference type="Gene3D" id="3.40.50.720">
    <property type="entry name" value="NAD(P)-binding Rossmann-like Domain"/>
    <property type="match status" value="1"/>
</dbReference>
<dbReference type="PRINTS" id="PR00081">
    <property type="entry name" value="GDHRDH"/>
</dbReference>
<dbReference type="PANTHER" id="PTHR44196">
    <property type="entry name" value="DEHYDROGENASE/REDUCTASE SDR FAMILY MEMBER 7B"/>
    <property type="match status" value="1"/>
</dbReference>
<dbReference type="InterPro" id="IPR057326">
    <property type="entry name" value="KR_dom"/>
</dbReference>
<reference evidence="5 6" key="1">
    <citation type="journal article" date="2014" name="Int. J. Syst. Evol. Microbiol.">
        <title>Ramlibacter solisilvae sp. nov., isolated from forest soil, and emended description of the genus Ramlibacter.</title>
        <authorList>
            <person name="Lee H.J."/>
            <person name="Lee S.H."/>
            <person name="Lee S.S."/>
            <person name="Lee J.S."/>
            <person name="Kim Y."/>
            <person name="Kim S.C."/>
            <person name="Jeon C.O."/>
        </authorList>
    </citation>
    <scope>NUCLEOTIDE SEQUENCE [LARGE SCALE GENOMIC DNA]</scope>
    <source>
        <strain evidence="5 6">5-10</strain>
    </source>
</reference>
<keyword evidence="6" id="KW-1185">Reference proteome</keyword>
<dbReference type="RefSeq" id="WP_082792904.1">
    <property type="nucleotide sequence ID" value="NZ_CP010951.1"/>
</dbReference>
<sequence>MNTALITGASSGIGLALARELAAHGHALVLVARDREKLDLAAKQLELQYGVQVSVYTKDLSEPGAAEQLWADVSGRHAVDVLINNAGVGLYGDFHEQPVDELTRMQTLNVVALTTLTRLVLPGLVARGRGRILNVASIVGYQPGGPGMAVYYATKAYVLSFTKGLAKELSGTGVSVTALCPGVTVSAFEERAGASQTYLYRFVPQTKPDSVAKAGYRALMKGRLTVIPGFTAKLFAFSGELPPRAIALFVNRWLLRRGKVMPAA</sequence>
<organism evidence="5 6">
    <name type="scientific">Ramlibacter tataouinensis</name>
    <dbReference type="NCBI Taxonomy" id="94132"/>
    <lineage>
        <taxon>Bacteria</taxon>
        <taxon>Pseudomonadati</taxon>
        <taxon>Pseudomonadota</taxon>
        <taxon>Betaproteobacteria</taxon>
        <taxon>Burkholderiales</taxon>
        <taxon>Comamonadaceae</taxon>
        <taxon>Ramlibacter</taxon>
    </lineage>
</organism>
<evidence type="ECO:0000313" key="5">
    <source>
        <dbReference type="EMBL" id="AMO22686.1"/>
    </source>
</evidence>
<dbReference type="SUPFAM" id="SSF51735">
    <property type="entry name" value="NAD(P)-binding Rossmann-fold domains"/>
    <property type="match status" value="1"/>
</dbReference>
<dbReference type="GO" id="GO:0016020">
    <property type="term" value="C:membrane"/>
    <property type="evidence" value="ECO:0007669"/>
    <property type="project" value="TreeGrafter"/>
</dbReference>
<evidence type="ECO:0000256" key="2">
    <source>
        <dbReference type="ARBA" id="ARBA00023002"/>
    </source>
</evidence>
<evidence type="ECO:0000313" key="6">
    <source>
        <dbReference type="Proteomes" id="UP000070433"/>
    </source>
</evidence>
<dbReference type="PATRIC" id="fig|94132.3.peg.1443"/>
<dbReference type="Proteomes" id="UP000070433">
    <property type="component" value="Chromosome"/>
</dbReference>
<dbReference type="PANTHER" id="PTHR44196:SF2">
    <property type="entry name" value="SHORT-CHAIN DEHYDROGENASE-RELATED"/>
    <property type="match status" value="1"/>
</dbReference>